<evidence type="ECO:0000313" key="7">
    <source>
        <dbReference type="EMBL" id="MBK1879175.1"/>
    </source>
</evidence>
<dbReference type="EMBL" id="JAENIL010000042">
    <property type="protein sequence ID" value="MBK1879175.1"/>
    <property type="molecule type" value="Genomic_DNA"/>
</dbReference>
<dbReference type="AlphaFoldDB" id="A0A934RWS6"/>
<evidence type="ECO:0000259" key="6">
    <source>
        <dbReference type="Pfam" id="PF17801"/>
    </source>
</evidence>
<evidence type="ECO:0000256" key="4">
    <source>
        <dbReference type="ARBA" id="ARBA00023295"/>
    </source>
</evidence>
<dbReference type="RefSeq" id="WP_200357387.1">
    <property type="nucleotide sequence ID" value="NZ_JAENIL010000042.1"/>
</dbReference>
<dbReference type="CDD" id="cd14792">
    <property type="entry name" value="GH27"/>
    <property type="match status" value="1"/>
</dbReference>
<evidence type="ECO:0000256" key="2">
    <source>
        <dbReference type="ARBA" id="ARBA00022729"/>
    </source>
</evidence>
<dbReference type="PANTHER" id="PTHR11452:SF42">
    <property type="entry name" value="ALPHA-GALACTOSIDASE"/>
    <property type="match status" value="1"/>
</dbReference>
<dbReference type="Proteomes" id="UP000617628">
    <property type="component" value="Unassembled WGS sequence"/>
</dbReference>
<dbReference type="EC" id="3.2.1.22" evidence="5"/>
<keyword evidence="2" id="KW-0732">Signal</keyword>
<feature type="domain" description="Alpha galactosidase C-terminal" evidence="6">
    <location>
        <begin position="366"/>
        <end position="435"/>
    </location>
</feature>
<protein>
    <recommendedName>
        <fullName evidence="5">Alpha-galactosidase</fullName>
        <ecNumber evidence="5">3.2.1.22</ecNumber>
    </recommendedName>
    <alternativeName>
        <fullName evidence="5">Melibiase</fullName>
    </alternativeName>
</protein>
<name>A0A934RWS6_9BACT</name>
<evidence type="ECO:0000256" key="5">
    <source>
        <dbReference type="RuleBase" id="RU361168"/>
    </source>
</evidence>
<organism evidence="7 8">
    <name type="scientific">Pelagicoccus mobilis</name>
    <dbReference type="NCBI Taxonomy" id="415221"/>
    <lineage>
        <taxon>Bacteria</taxon>
        <taxon>Pseudomonadati</taxon>
        <taxon>Verrucomicrobiota</taxon>
        <taxon>Opitutia</taxon>
        <taxon>Puniceicoccales</taxon>
        <taxon>Pelagicoccaceae</taxon>
        <taxon>Pelagicoccus</taxon>
    </lineage>
</organism>
<dbReference type="SUPFAM" id="SSF51011">
    <property type="entry name" value="Glycosyl hydrolase domain"/>
    <property type="match status" value="1"/>
</dbReference>
<dbReference type="SUPFAM" id="SSF51445">
    <property type="entry name" value="(Trans)glycosidases"/>
    <property type="match status" value="1"/>
</dbReference>
<dbReference type="PANTHER" id="PTHR11452">
    <property type="entry name" value="ALPHA-GALACTOSIDASE/ALPHA-N-ACETYLGALACTOSAMINIDASE"/>
    <property type="match status" value="1"/>
</dbReference>
<dbReference type="Gene3D" id="3.20.20.70">
    <property type="entry name" value="Aldolase class I"/>
    <property type="match status" value="1"/>
</dbReference>
<dbReference type="InterPro" id="IPR002241">
    <property type="entry name" value="Glyco_hydro_27"/>
</dbReference>
<reference evidence="7" key="1">
    <citation type="submission" date="2021-01" db="EMBL/GenBank/DDBJ databases">
        <title>Modified the classification status of verrucomicrobia.</title>
        <authorList>
            <person name="Feng X."/>
        </authorList>
    </citation>
    <scope>NUCLEOTIDE SEQUENCE</scope>
    <source>
        <strain evidence="7">KCTC 13126</strain>
    </source>
</reference>
<dbReference type="InterPro" id="IPR017853">
    <property type="entry name" value="GH"/>
</dbReference>
<dbReference type="Pfam" id="PF16499">
    <property type="entry name" value="Melibiase_2"/>
    <property type="match status" value="1"/>
</dbReference>
<dbReference type="GO" id="GO:0005975">
    <property type="term" value="P:carbohydrate metabolic process"/>
    <property type="evidence" value="ECO:0007669"/>
    <property type="project" value="InterPro"/>
</dbReference>
<keyword evidence="3 5" id="KW-0378">Hydrolase</keyword>
<dbReference type="PRINTS" id="PR00740">
    <property type="entry name" value="GLHYDRLASE27"/>
</dbReference>
<dbReference type="InterPro" id="IPR041233">
    <property type="entry name" value="Melibiase_C"/>
</dbReference>
<comment type="caution">
    <text evidence="7">The sequence shown here is derived from an EMBL/GenBank/DDBJ whole genome shotgun (WGS) entry which is preliminary data.</text>
</comment>
<evidence type="ECO:0000313" key="8">
    <source>
        <dbReference type="Proteomes" id="UP000617628"/>
    </source>
</evidence>
<sequence>MTNSQSLPHHAWAKTPPLGWNSFICYGSSVTEKQFKENVDAFAEKLAPLGWEYVVLDFCWSHPDPGPVANPNQEAGYTPALACDEYGRLLPSVERFPGAANGVGLRELADYTHSKGLKFGLHIMRGIPRQAVDANLPIKGSNATAGDIADTDSKCTWLNHMFGVDHSKDGAQAYYDSLFELYAEWGVDYIKADDILTDYPGPYHKSEIEAIHAAIAKCGRPMVLSLSPGPAPVNQAEHLRDHANLWRMSADFWDQWKKLYEMFYLCNAWTNCGAEGYWPDADMLPMGRIALCGPEGDPRDSLFTFDEQKTMITLWSIFRSPLMLGGDVPTLDEATLSLLTNPEVIAVNQAGSKPRQLYRHQTLVAWISEAPEEGEYYLALFNLADENDTVPITFSQIGLGNYLEFRDLWAQKDIGVFEKNYSIELPPHSSALYRVRKPKH</sequence>
<gene>
    <name evidence="7" type="ORF">JIN87_19980</name>
</gene>
<keyword evidence="8" id="KW-1185">Reference proteome</keyword>
<comment type="similarity">
    <text evidence="1 5">Belongs to the glycosyl hydrolase 27 family.</text>
</comment>
<comment type="catalytic activity">
    <reaction evidence="5">
        <text>Hydrolysis of terminal, non-reducing alpha-D-galactose residues in alpha-D-galactosides, including galactose oligosaccharides, galactomannans and galactolipids.</text>
        <dbReference type="EC" id="3.2.1.22"/>
    </reaction>
</comment>
<evidence type="ECO:0000256" key="1">
    <source>
        <dbReference type="ARBA" id="ARBA00009743"/>
    </source>
</evidence>
<dbReference type="Pfam" id="PF17801">
    <property type="entry name" value="Melibiase_C"/>
    <property type="match status" value="1"/>
</dbReference>
<accession>A0A934RWS6</accession>
<evidence type="ECO:0000256" key="3">
    <source>
        <dbReference type="ARBA" id="ARBA00022801"/>
    </source>
</evidence>
<dbReference type="InterPro" id="IPR013785">
    <property type="entry name" value="Aldolase_TIM"/>
</dbReference>
<keyword evidence="4 5" id="KW-0326">Glycosidase</keyword>
<dbReference type="Gene3D" id="2.60.40.1180">
    <property type="entry name" value="Golgi alpha-mannosidase II"/>
    <property type="match status" value="1"/>
</dbReference>
<keyword evidence="5" id="KW-1015">Disulfide bond</keyword>
<dbReference type="GO" id="GO:0004557">
    <property type="term" value="F:alpha-galactosidase activity"/>
    <property type="evidence" value="ECO:0007669"/>
    <property type="project" value="UniProtKB-EC"/>
</dbReference>
<proteinExistence type="inferred from homology"/>
<dbReference type="InterPro" id="IPR013780">
    <property type="entry name" value="Glyco_hydro_b"/>
</dbReference>